<organism evidence="1 2">
    <name type="scientific">Imperialibacter roseus</name>
    <dbReference type="NCBI Taxonomy" id="1324217"/>
    <lineage>
        <taxon>Bacteria</taxon>
        <taxon>Pseudomonadati</taxon>
        <taxon>Bacteroidota</taxon>
        <taxon>Cytophagia</taxon>
        <taxon>Cytophagales</taxon>
        <taxon>Flammeovirgaceae</taxon>
        <taxon>Imperialibacter</taxon>
    </lineage>
</organism>
<dbReference type="Gene3D" id="3.30.420.260">
    <property type="match status" value="1"/>
</dbReference>
<protein>
    <submittedName>
        <fullName evidence="1">DUF3822 family protein</fullName>
    </submittedName>
</protein>
<evidence type="ECO:0000313" key="2">
    <source>
        <dbReference type="Proteomes" id="UP001302349"/>
    </source>
</evidence>
<reference evidence="1 2" key="1">
    <citation type="journal article" date="2023" name="Microbiol. Resour. Announc.">
        <title>Complete Genome Sequence of Imperialibacter roseus strain P4T.</title>
        <authorList>
            <person name="Tizabi D.R."/>
            <person name="Bachvaroff T."/>
            <person name="Hill R.T."/>
        </authorList>
    </citation>
    <scope>NUCLEOTIDE SEQUENCE [LARGE SCALE GENOMIC DNA]</scope>
    <source>
        <strain evidence="1 2">P4T</strain>
    </source>
</reference>
<accession>A0ABZ0IH30</accession>
<evidence type="ECO:0000313" key="1">
    <source>
        <dbReference type="EMBL" id="WOK04338.1"/>
    </source>
</evidence>
<dbReference type="InterPro" id="IPR024213">
    <property type="entry name" value="DUF3822"/>
</dbReference>
<dbReference type="Proteomes" id="UP001302349">
    <property type="component" value="Chromosome"/>
</dbReference>
<dbReference type="EMBL" id="CP136051">
    <property type="protein sequence ID" value="WOK04338.1"/>
    <property type="molecule type" value="Genomic_DNA"/>
</dbReference>
<dbReference type="CDD" id="cd24013">
    <property type="entry name" value="ASKHA_ATPase_BT3980-like"/>
    <property type="match status" value="1"/>
</dbReference>
<dbReference type="Pfam" id="PF12864">
    <property type="entry name" value="DUF3822"/>
    <property type="match status" value="1"/>
</dbReference>
<gene>
    <name evidence="1" type="ORF">RT717_14760</name>
</gene>
<sequence>METLVANYKLLKKVKDAKFEVDDLHHYGLYLQIGIRDFQFCVIDNRDNRCLLYEDFAFENVKTVNARLQVVQDLFENHHLLMAGFWSTIKLSIKSHKFALVPQPVFSKEGLVDYLSFNTPFNPRYEEVYFYKHISTDAVNVFSADKKLIDWVRELYNQKEVIVVHQGSAFIEGILKYNDHSGEKSMFCLVDKGILHVVITSDKKLHYYNQFAVRKSADYLKYIMLVFKEMKLSQKKSKVLFWGGLTPQSPHIQELKKYIRDISFGSRPSYLSFSFVFDEIPDHKGFDVFNIFLCD</sequence>
<dbReference type="RefSeq" id="WP_317487150.1">
    <property type="nucleotide sequence ID" value="NZ_CP136051.1"/>
</dbReference>
<keyword evidence="2" id="KW-1185">Reference proteome</keyword>
<proteinExistence type="predicted"/>
<name>A0ABZ0IH30_9BACT</name>
<dbReference type="Gene3D" id="3.30.420.250">
    <property type="match status" value="1"/>
</dbReference>